<evidence type="ECO:0000256" key="1">
    <source>
        <dbReference type="ARBA" id="ARBA00004609"/>
    </source>
</evidence>
<dbReference type="SUPFAM" id="SSF51445">
    <property type="entry name" value="(Trans)glycosidases"/>
    <property type="match status" value="1"/>
</dbReference>
<protein>
    <recommendedName>
        <fullName evidence="5">1,3-beta-glucanosyltransferase</fullName>
        <ecNumber evidence="5">2.4.1.-</ecNumber>
    </recommendedName>
</protein>
<evidence type="ECO:0000313" key="7">
    <source>
        <dbReference type="EMBL" id="KAL1588021.1"/>
    </source>
</evidence>
<dbReference type="GO" id="GO:0042124">
    <property type="term" value="F:1,3-beta-glucanosyltransferase activity"/>
    <property type="evidence" value="ECO:0007669"/>
    <property type="project" value="TreeGrafter"/>
</dbReference>
<evidence type="ECO:0000256" key="6">
    <source>
        <dbReference type="SAM" id="MobiDB-lite"/>
    </source>
</evidence>
<keyword evidence="3 5" id="KW-0732">Signal</keyword>
<dbReference type="GO" id="GO:0098552">
    <property type="term" value="C:side of membrane"/>
    <property type="evidence" value="ECO:0007669"/>
    <property type="project" value="UniProtKB-KW"/>
</dbReference>
<keyword evidence="5" id="KW-0449">Lipoprotein</keyword>
<name>A0AB34KWV7_9PEZI</name>
<organism evidence="7 8">
    <name type="scientific">Cladosporium halotolerans</name>
    <dbReference type="NCBI Taxonomy" id="1052096"/>
    <lineage>
        <taxon>Eukaryota</taxon>
        <taxon>Fungi</taxon>
        <taxon>Dikarya</taxon>
        <taxon>Ascomycota</taxon>
        <taxon>Pezizomycotina</taxon>
        <taxon>Dothideomycetes</taxon>
        <taxon>Dothideomycetidae</taxon>
        <taxon>Cladosporiales</taxon>
        <taxon>Cladosporiaceae</taxon>
        <taxon>Cladosporium</taxon>
    </lineage>
</organism>
<gene>
    <name evidence="7" type="ORF">WHR41_03215</name>
</gene>
<proteinExistence type="inferred from homology"/>
<reference evidence="7 8" key="1">
    <citation type="journal article" date="2020" name="Microbiol. Resour. Announc.">
        <title>Draft Genome Sequence of a Cladosporium Species Isolated from the Mesophotic Ascidian Didemnum maculosum.</title>
        <authorList>
            <person name="Gioti A."/>
            <person name="Siaperas R."/>
            <person name="Nikolaivits E."/>
            <person name="Le Goff G."/>
            <person name="Ouazzani J."/>
            <person name="Kotoulas G."/>
            <person name="Topakas E."/>
        </authorList>
    </citation>
    <scope>NUCLEOTIDE SEQUENCE [LARGE SCALE GENOMIC DNA]</scope>
    <source>
        <strain evidence="7 8">TM138-S3</strain>
    </source>
</reference>
<comment type="subcellular location">
    <subcellularLocation>
        <location evidence="1 5">Cell membrane</location>
        <topology evidence="1 5">Lipid-anchor</topology>
        <topology evidence="1 5">GPI-anchor</topology>
    </subcellularLocation>
</comment>
<dbReference type="AlphaFoldDB" id="A0AB34KWV7"/>
<keyword evidence="5" id="KW-0808">Transferase</keyword>
<evidence type="ECO:0000256" key="2">
    <source>
        <dbReference type="ARBA" id="ARBA00007528"/>
    </source>
</evidence>
<keyword evidence="4" id="KW-0325">Glycoprotein</keyword>
<dbReference type="InterPro" id="IPR004886">
    <property type="entry name" value="Glucanosyltransferase"/>
</dbReference>
<dbReference type="GeneID" id="96004659"/>
<comment type="similarity">
    <text evidence="2 5">Belongs to the glycosyl hydrolase 72 family.</text>
</comment>
<dbReference type="EC" id="2.4.1.-" evidence="5"/>
<dbReference type="Pfam" id="PF03198">
    <property type="entry name" value="Glyco_hydro_72"/>
    <property type="match status" value="1"/>
</dbReference>
<feature type="signal peptide" evidence="5">
    <location>
        <begin position="1"/>
        <end position="20"/>
    </location>
</feature>
<keyword evidence="5" id="KW-0336">GPI-anchor</keyword>
<feature type="chain" id="PRO_5044041984" description="1,3-beta-glucanosyltransferase" evidence="5">
    <location>
        <begin position="21"/>
        <end position="500"/>
    </location>
</feature>
<keyword evidence="5" id="KW-0472">Membrane</keyword>
<feature type="compositionally biased region" description="Low complexity" evidence="6">
    <location>
        <begin position="462"/>
        <end position="479"/>
    </location>
</feature>
<sequence length="500" mass="52713">MKTFTNALVALGALATSVAASNPIVAKGQDFVDSVTDKRFMVLGVDYQPFGQGADLDKADPLSNATECLRDAALMQNLGVNTIRSYNLNPSLNHDECMSIFNSVGIYIILDVNSPAANQHLDRSDPASTYTKAYLTHVFTMIEAFKNYPNTLAFFSGNEIMNDVESSMANPPYVRALQREMKSYIKNHANRTIPVGYSAADVRSVLEDTWAYLQCDNSDDGSDDLSRSDFFGLNSYSWCGSEATFTSSGYDKLVETFSNSTIPVFFSEYGCNEVQPRTFDEVPVLYGEKMTVMSGGLIFEWTQEDNNYGIVDAYHNGTVHLRGDYDALMQQYSGLNITLIENHNNTATSLKPPKCSAGLIGDNGVSKDFDLPSVPDGVADLISNGLPSANAGSVVPVTKTKVDLPVYATSGGEISGLAISPADGSNKPGKNGGLTTGEPSAAPSGNGSDNDASQTGSGGSSPTGSSEGASSTDSSSAAGKAVVANGAALGAVLGLALFAL</sequence>
<comment type="function">
    <text evidence="5">Splits internally a 1,3-beta-glucan molecule and transfers the newly generated reducing end (the donor) to the non-reducing end of another 1,3-beta-glucan molecule (the acceptor) forming a 1,3-beta linkage, resulting in the elongation of 1,3-beta-glucan chains in the cell wall.</text>
</comment>
<dbReference type="GO" id="GO:0031505">
    <property type="term" value="P:fungal-type cell wall organization"/>
    <property type="evidence" value="ECO:0007669"/>
    <property type="project" value="TreeGrafter"/>
</dbReference>
<dbReference type="EMBL" id="JAAQHG020000008">
    <property type="protein sequence ID" value="KAL1588021.1"/>
    <property type="molecule type" value="Genomic_DNA"/>
</dbReference>
<feature type="compositionally biased region" description="Polar residues" evidence="6">
    <location>
        <begin position="443"/>
        <end position="452"/>
    </location>
</feature>
<keyword evidence="8" id="KW-1185">Reference proteome</keyword>
<evidence type="ECO:0000256" key="3">
    <source>
        <dbReference type="ARBA" id="ARBA00022729"/>
    </source>
</evidence>
<comment type="caution">
    <text evidence="7">The sequence shown here is derived from an EMBL/GenBank/DDBJ whole genome shotgun (WGS) entry which is preliminary data.</text>
</comment>
<dbReference type="GO" id="GO:0005886">
    <property type="term" value="C:plasma membrane"/>
    <property type="evidence" value="ECO:0007669"/>
    <property type="project" value="UniProtKB-SubCell"/>
</dbReference>
<dbReference type="PANTHER" id="PTHR31468:SF4">
    <property type="entry name" value="1,3-BETA-GLUCANOSYLTRANSFERASE GAS3-RELATED"/>
    <property type="match status" value="1"/>
</dbReference>
<evidence type="ECO:0000256" key="5">
    <source>
        <dbReference type="RuleBase" id="RU361209"/>
    </source>
</evidence>
<dbReference type="GO" id="GO:0071970">
    <property type="term" value="P:fungal-type cell wall (1-&gt;3)-beta-D-glucan biosynthetic process"/>
    <property type="evidence" value="ECO:0007669"/>
    <property type="project" value="TreeGrafter"/>
</dbReference>
<dbReference type="Proteomes" id="UP000803884">
    <property type="component" value="Unassembled WGS sequence"/>
</dbReference>
<accession>A0AB34KWV7</accession>
<dbReference type="PANTHER" id="PTHR31468">
    <property type="entry name" value="1,3-BETA-GLUCANOSYLTRANSFERASE GAS1"/>
    <property type="match status" value="1"/>
</dbReference>
<evidence type="ECO:0000256" key="4">
    <source>
        <dbReference type="ARBA" id="ARBA00023180"/>
    </source>
</evidence>
<dbReference type="Gene3D" id="3.20.20.80">
    <property type="entry name" value="Glycosidases"/>
    <property type="match status" value="1"/>
</dbReference>
<dbReference type="InterPro" id="IPR017853">
    <property type="entry name" value="GH"/>
</dbReference>
<feature type="region of interest" description="Disordered" evidence="6">
    <location>
        <begin position="417"/>
        <end position="479"/>
    </location>
</feature>
<dbReference type="RefSeq" id="XP_069231126.1">
    <property type="nucleotide sequence ID" value="XM_069371821.1"/>
</dbReference>
<evidence type="ECO:0000313" key="8">
    <source>
        <dbReference type="Proteomes" id="UP000803884"/>
    </source>
</evidence>